<evidence type="ECO:0008006" key="4">
    <source>
        <dbReference type="Google" id="ProtNLM"/>
    </source>
</evidence>
<evidence type="ECO:0000313" key="3">
    <source>
        <dbReference type="Proteomes" id="UP001612741"/>
    </source>
</evidence>
<reference evidence="2 3" key="1">
    <citation type="submission" date="2024-10" db="EMBL/GenBank/DDBJ databases">
        <title>The Natural Products Discovery Center: Release of the First 8490 Sequenced Strains for Exploring Actinobacteria Biosynthetic Diversity.</title>
        <authorList>
            <person name="Kalkreuter E."/>
            <person name="Kautsar S.A."/>
            <person name="Yang D."/>
            <person name="Bader C.D."/>
            <person name="Teijaro C.N."/>
            <person name="Fluegel L."/>
            <person name="Davis C.M."/>
            <person name="Simpson J.R."/>
            <person name="Lauterbach L."/>
            <person name="Steele A.D."/>
            <person name="Gui C."/>
            <person name="Meng S."/>
            <person name="Li G."/>
            <person name="Viehrig K."/>
            <person name="Ye F."/>
            <person name="Su P."/>
            <person name="Kiefer A.F."/>
            <person name="Nichols A."/>
            <person name="Cepeda A.J."/>
            <person name="Yan W."/>
            <person name="Fan B."/>
            <person name="Jiang Y."/>
            <person name="Adhikari A."/>
            <person name="Zheng C.-J."/>
            <person name="Schuster L."/>
            <person name="Cowan T.M."/>
            <person name="Smanski M.J."/>
            <person name="Chevrette M.G."/>
            <person name="De Carvalho L.P.S."/>
            <person name="Shen B."/>
        </authorList>
    </citation>
    <scope>NUCLEOTIDE SEQUENCE [LARGE SCALE GENOMIC DNA]</scope>
    <source>
        <strain evidence="2 3">NPDC050545</strain>
    </source>
</reference>
<dbReference type="RefSeq" id="WP_397086767.1">
    <property type="nucleotide sequence ID" value="NZ_JBITGY010000009.1"/>
</dbReference>
<proteinExistence type="predicted"/>
<feature type="chain" id="PRO_5045459688" description="DUF3558 domain-containing protein" evidence="1">
    <location>
        <begin position="19"/>
        <end position="160"/>
    </location>
</feature>
<accession>A0ABW7Z1M8</accession>
<evidence type="ECO:0000313" key="2">
    <source>
        <dbReference type="EMBL" id="MFI6501881.1"/>
    </source>
</evidence>
<keyword evidence="3" id="KW-1185">Reference proteome</keyword>
<comment type="caution">
    <text evidence="2">The sequence shown here is derived from an EMBL/GenBank/DDBJ whole genome shotgun (WGS) entry which is preliminary data.</text>
</comment>
<sequence length="160" mass="16610">MRGWAAVTLVLTLGGCGAAVPEARAVPSPSATSAVAPELTGCDGQRVTYTVPDGLKQGAALTRVPGLPGRYAVVGQSYGSGDDTLWVGVVCGLRGAQQFATVIGRAYLTTHAGRPALRWRTSGNVRHYMWLDRPGLAVYVAATPDLADRMSSVAATVVAR</sequence>
<dbReference type="EMBL" id="JBITGY010000009">
    <property type="protein sequence ID" value="MFI6501881.1"/>
    <property type="molecule type" value="Genomic_DNA"/>
</dbReference>
<name>A0ABW7Z1M8_9ACTN</name>
<evidence type="ECO:0000256" key="1">
    <source>
        <dbReference type="SAM" id="SignalP"/>
    </source>
</evidence>
<keyword evidence="1" id="KW-0732">Signal</keyword>
<gene>
    <name evidence="2" type="ORF">ACIBG2_31185</name>
</gene>
<dbReference type="PROSITE" id="PS51257">
    <property type="entry name" value="PROKAR_LIPOPROTEIN"/>
    <property type="match status" value="1"/>
</dbReference>
<protein>
    <recommendedName>
        <fullName evidence="4">DUF3558 domain-containing protein</fullName>
    </recommendedName>
</protein>
<dbReference type="Proteomes" id="UP001612741">
    <property type="component" value="Unassembled WGS sequence"/>
</dbReference>
<organism evidence="2 3">
    <name type="scientific">Nonomuraea typhae</name>
    <dbReference type="NCBI Taxonomy" id="2603600"/>
    <lineage>
        <taxon>Bacteria</taxon>
        <taxon>Bacillati</taxon>
        <taxon>Actinomycetota</taxon>
        <taxon>Actinomycetes</taxon>
        <taxon>Streptosporangiales</taxon>
        <taxon>Streptosporangiaceae</taxon>
        <taxon>Nonomuraea</taxon>
    </lineage>
</organism>
<feature type="signal peptide" evidence="1">
    <location>
        <begin position="1"/>
        <end position="18"/>
    </location>
</feature>